<dbReference type="RefSeq" id="WP_249048118.1">
    <property type="nucleotide sequence ID" value="NZ_JAMBEC010000014.1"/>
</dbReference>
<proteinExistence type="predicted"/>
<evidence type="ECO:0000313" key="2">
    <source>
        <dbReference type="Proteomes" id="UP001167357"/>
    </source>
</evidence>
<organism evidence="1 2">
    <name type="scientific">Xanthomonas nasturtii</name>
    <dbReference type="NCBI Taxonomy" id="1843581"/>
    <lineage>
        <taxon>Bacteria</taxon>
        <taxon>Pseudomonadati</taxon>
        <taxon>Pseudomonadota</taxon>
        <taxon>Gammaproteobacteria</taxon>
        <taxon>Lysobacterales</taxon>
        <taxon>Lysobacteraceae</taxon>
        <taxon>Xanthomonas</taxon>
    </lineage>
</organism>
<protein>
    <submittedName>
        <fullName evidence="1">Uncharacterized protein</fullName>
    </submittedName>
</protein>
<evidence type="ECO:0000313" key="1">
    <source>
        <dbReference type="EMBL" id="MCL1552495.1"/>
    </source>
</evidence>
<dbReference type="Proteomes" id="UP001167357">
    <property type="component" value="Unassembled WGS sequence"/>
</dbReference>
<name>A0ABT0LT23_9XANT</name>
<sequence>MYNPAEALSIVGIYDPGIANLERVIFRANTQVNLASYLLFAAFKAQHGIGAVPLTDNSMWLGNSMAEQGDWVYIYTGPGTAQVNVVPTTPNRIISLYWGKNHTIFQASHLTVALVKIDTVQYPPMASQFTLGQQQTAYPLLNST</sequence>
<dbReference type="EMBL" id="JAMBED010000034">
    <property type="protein sequence ID" value="MCL1552495.1"/>
    <property type="molecule type" value="Genomic_DNA"/>
</dbReference>
<reference evidence="1" key="1">
    <citation type="submission" date="2022-04" db="EMBL/GenBank/DDBJ databases">
        <title>Genomic comparison of 19 strains of Xanthomonas nasturtii, a newly emerging watercress pathogen.</title>
        <authorList>
            <person name="Harrison J."/>
            <person name="Greer S."/>
            <person name="Hussain R."/>
            <person name="Lascelles D."/>
            <person name="Roberts M."/>
            <person name="Carter B."/>
            <person name="Bryning A."/>
            <person name="Carroll S."/>
            <person name="Aspin A."/>
            <person name="Cruz L."/>
            <person name="Cruz J."/>
            <person name="Grant M."/>
            <person name="Vicente J."/>
            <person name="Studholme D.J."/>
        </authorList>
    </citation>
    <scope>NUCLEOTIDE SEQUENCE</scope>
    <source>
        <strain evidence="1">10016B</strain>
    </source>
</reference>
<accession>A0ABT0LT23</accession>
<gene>
    <name evidence="1" type="ORF">M3O51_14585</name>
</gene>
<keyword evidence="2" id="KW-1185">Reference proteome</keyword>
<comment type="caution">
    <text evidence="1">The sequence shown here is derived from an EMBL/GenBank/DDBJ whole genome shotgun (WGS) entry which is preliminary data.</text>
</comment>